<dbReference type="GO" id="GO:0030288">
    <property type="term" value="C:outer membrane-bounded periplasmic space"/>
    <property type="evidence" value="ECO:0007669"/>
    <property type="project" value="TreeGrafter"/>
</dbReference>
<dbReference type="Gene3D" id="3.40.50.2300">
    <property type="match status" value="2"/>
</dbReference>
<organism evidence="5 6">
    <name type="scientific">Cardiobacterium hominis</name>
    <dbReference type="NCBI Taxonomy" id="2718"/>
    <lineage>
        <taxon>Bacteria</taxon>
        <taxon>Pseudomonadati</taxon>
        <taxon>Pseudomonadota</taxon>
        <taxon>Gammaproteobacteria</taxon>
        <taxon>Cardiobacteriales</taxon>
        <taxon>Cardiobacteriaceae</taxon>
        <taxon>Cardiobacterium</taxon>
    </lineage>
</organism>
<dbReference type="Pfam" id="PF13407">
    <property type="entry name" value="Peripla_BP_4"/>
    <property type="match status" value="1"/>
</dbReference>
<sequence>MNTVFKHLSAAVLLACAASAVAADKVTVGVVVKIGGIPWFNAMEEGIKEESDKLGVEAFMIAPTSADPALQVRAVEDLIARKVDVIGVVPNDAQVLEPVFKRAREQGIKIITHESTNSQNIDYDFEMITNQALGEANAKLFAEKTGCKGSYAVYVGGLSVPGHNAWADAAVNYMKTACPDMKQASERFGVAESVDDSRNTTLDLMRAHPELSGIMSFGSQGTIGAARAAEERGVAGKFVSVGIFSPGQGAKLVHQGTIQGGYIWSPLEAGKAFVALGKMLADGDDISKKDELPVLGKVKFDGKVIYADQPLELSTETVDKLAEIGL</sequence>
<reference evidence="6" key="1">
    <citation type="submission" date="2016-04" db="EMBL/GenBank/DDBJ databases">
        <authorList>
            <person name="Tagini F."/>
        </authorList>
    </citation>
    <scope>NUCLEOTIDE SEQUENCE [LARGE SCALE GENOMIC DNA]</scope>
    <source>
        <strain evidence="6">CHUV0807</strain>
    </source>
</reference>
<dbReference type="InterPro" id="IPR025997">
    <property type="entry name" value="SBP_2_dom"/>
</dbReference>
<feature type="signal peptide" evidence="3">
    <location>
        <begin position="1"/>
        <end position="22"/>
    </location>
</feature>
<gene>
    <name evidence="5" type="ORF">CHUV0807_2037</name>
</gene>
<evidence type="ECO:0000256" key="1">
    <source>
        <dbReference type="ARBA" id="ARBA00004418"/>
    </source>
</evidence>
<dbReference type="InterPro" id="IPR050555">
    <property type="entry name" value="Bact_Solute-Bind_Prot2"/>
</dbReference>
<dbReference type="PANTHER" id="PTHR30036">
    <property type="entry name" value="D-XYLOSE-BINDING PERIPLASMIC PROTEIN"/>
    <property type="match status" value="1"/>
</dbReference>
<feature type="domain" description="Periplasmic binding protein" evidence="4">
    <location>
        <begin position="28"/>
        <end position="284"/>
    </location>
</feature>
<dbReference type="RefSeq" id="WP_048716188.1">
    <property type="nucleotide sequence ID" value="NZ_CAUPBE010000118.1"/>
</dbReference>
<comment type="subcellular location">
    <subcellularLocation>
        <location evidence="1">Periplasm</location>
    </subcellularLocation>
</comment>
<evidence type="ECO:0000256" key="3">
    <source>
        <dbReference type="SAM" id="SignalP"/>
    </source>
</evidence>
<keyword evidence="3" id="KW-0732">Signal</keyword>
<comment type="similarity">
    <text evidence="2">Belongs to the bacterial solute-binding protein 2 family.</text>
</comment>
<evidence type="ECO:0000313" key="6">
    <source>
        <dbReference type="Proteomes" id="UP000190837"/>
    </source>
</evidence>
<accession>A0A1C3H652</accession>
<dbReference type="SUPFAM" id="SSF53822">
    <property type="entry name" value="Periplasmic binding protein-like I"/>
    <property type="match status" value="1"/>
</dbReference>
<dbReference type="EMBL" id="FKLO01000067">
    <property type="protein sequence ID" value="SAM69261.1"/>
    <property type="molecule type" value="Genomic_DNA"/>
</dbReference>
<proteinExistence type="inferred from homology"/>
<dbReference type="GO" id="GO:0030246">
    <property type="term" value="F:carbohydrate binding"/>
    <property type="evidence" value="ECO:0007669"/>
    <property type="project" value="TreeGrafter"/>
</dbReference>
<name>A0A1C3H652_9GAMM</name>
<protein>
    <submittedName>
        <fullName evidence="5">Putative ABC transporter, periplasmic sugar binding protein</fullName>
    </submittedName>
</protein>
<dbReference type="AlphaFoldDB" id="A0A1C3H652"/>
<evidence type="ECO:0000256" key="2">
    <source>
        <dbReference type="ARBA" id="ARBA00007639"/>
    </source>
</evidence>
<dbReference type="InterPro" id="IPR028082">
    <property type="entry name" value="Peripla_BP_I"/>
</dbReference>
<dbReference type="Proteomes" id="UP000190837">
    <property type="component" value="Unassembled WGS sequence"/>
</dbReference>
<dbReference type="PANTHER" id="PTHR30036:SF7">
    <property type="entry name" value="ABC TRANSPORTER PERIPLASMIC-BINDING PROTEIN YPHF"/>
    <property type="match status" value="1"/>
</dbReference>
<feature type="chain" id="PRO_5008674914" evidence="3">
    <location>
        <begin position="23"/>
        <end position="326"/>
    </location>
</feature>
<evidence type="ECO:0000259" key="4">
    <source>
        <dbReference type="Pfam" id="PF13407"/>
    </source>
</evidence>
<evidence type="ECO:0000313" key="5">
    <source>
        <dbReference type="EMBL" id="SAM69261.1"/>
    </source>
</evidence>
<dbReference type="GO" id="GO:0055085">
    <property type="term" value="P:transmembrane transport"/>
    <property type="evidence" value="ECO:0007669"/>
    <property type="project" value="UniProtKB-ARBA"/>
</dbReference>